<dbReference type="GO" id="GO:0005886">
    <property type="term" value="C:plasma membrane"/>
    <property type="evidence" value="ECO:0007669"/>
    <property type="project" value="UniProtKB-SubCell"/>
</dbReference>
<dbReference type="EMBL" id="BJMV01000015">
    <property type="protein sequence ID" value="GEB86488.1"/>
    <property type="molecule type" value="Genomic_DNA"/>
</dbReference>
<feature type="transmembrane region" description="Helical" evidence="8">
    <location>
        <begin position="177"/>
        <end position="201"/>
    </location>
</feature>
<evidence type="ECO:0000256" key="5">
    <source>
        <dbReference type="ARBA" id="ARBA00022692"/>
    </source>
</evidence>
<comment type="caution">
    <text evidence="10">The sequence shown here is derived from an EMBL/GenBank/DDBJ whole genome shotgun (WGS) entry which is preliminary data.</text>
</comment>
<evidence type="ECO:0000256" key="2">
    <source>
        <dbReference type="ARBA" id="ARBA00007069"/>
    </source>
</evidence>
<evidence type="ECO:0000256" key="6">
    <source>
        <dbReference type="ARBA" id="ARBA00022989"/>
    </source>
</evidence>
<evidence type="ECO:0000259" key="9">
    <source>
        <dbReference type="PROSITE" id="PS50928"/>
    </source>
</evidence>
<evidence type="ECO:0000256" key="4">
    <source>
        <dbReference type="ARBA" id="ARBA00022475"/>
    </source>
</evidence>
<feature type="transmembrane region" description="Helical" evidence="8">
    <location>
        <begin position="207"/>
        <end position="225"/>
    </location>
</feature>
<dbReference type="CDD" id="cd06261">
    <property type="entry name" value="TM_PBP2"/>
    <property type="match status" value="1"/>
</dbReference>
<evidence type="ECO:0000256" key="1">
    <source>
        <dbReference type="ARBA" id="ARBA00004651"/>
    </source>
</evidence>
<feature type="transmembrane region" description="Helical" evidence="8">
    <location>
        <begin position="135"/>
        <end position="156"/>
    </location>
</feature>
<dbReference type="InterPro" id="IPR051789">
    <property type="entry name" value="Bact_Polyamine_Transport"/>
</dbReference>
<feature type="transmembrane region" description="Helical" evidence="8">
    <location>
        <begin position="102"/>
        <end position="129"/>
    </location>
</feature>
<dbReference type="AlphaFoldDB" id="A0A4Y3TXM5"/>
<keyword evidence="6 8" id="KW-1133">Transmembrane helix</keyword>
<reference evidence="10 11" key="1">
    <citation type="submission" date="2019-06" db="EMBL/GenBank/DDBJ databases">
        <title>Whole genome shotgun sequence of Acetobacter peroxydans NBRC 13755.</title>
        <authorList>
            <person name="Hosoyama A."/>
            <person name="Uohara A."/>
            <person name="Ohji S."/>
            <person name="Ichikawa N."/>
        </authorList>
    </citation>
    <scope>NUCLEOTIDE SEQUENCE [LARGE SCALE GENOMIC DNA]</scope>
    <source>
        <strain evidence="10 11">NBRC 13755</strain>
    </source>
</reference>
<comment type="subcellular location">
    <subcellularLocation>
        <location evidence="1 8">Cell membrane</location>
        <topology evidence="1 8">Multi-pass membrane protein</topology>
    </subcellularLocation>
</comment>
<dbReference type="SUPFAM" id="SSF161098">
    <property type="entry name" value="MetI-like"/>
    <property type="match status" value="1"/>
</dbReference>
<evidence type="ECO:0000256" key="8">
    <source>
        <dbReference type="RuleBase" id="RU363032"/>
    </source>
</evidence>
<organism evidence="10 11">
    <name type="scientific">Acetobacter peroxydans</name>
    <dbReference type="NCBI Taxonomy" id="104098"/>
    <lineage>
        <taxon>Bacteria</taxon>
        <taxon>Pseudomonadati</taxon>
        <taxon>Pseudomonadota</taxon>
        <taxon>Alphaproteobacteria</taxon>
        <taxon>Acetobacterales</taxon>
        <taxon>Acetobacteraceae</taxon>
        <taxon>Acetobacter</taxon>
    </lineage>
</organism>
<dbReference type="PROSITE" id="PS50928">
    <property type="entry name" value="ABC_TM1"/>
    <property type="match status" value="1"/>
</dbReference>
<keyword evidence="4" id="KW-1003">Cell membrane</keyword>
<name>A0A4Y3TXM5_9PROT</name>
<sequence>MKHARNPVADMAIWAAAIAVLGFLLLPLVIVLLYAFDASSVQVWPIRAFSLRWFAATWADEEVRGALLISLEVAGLATLFATVLGTLAALGMNGLSTRTTQIGSFLLTLPIALPGVLTGIAMNSFFTLLDIPFNLVTLVIAHTTFCMVIIFNNVMARLRRLPPSLREAAQDMGATPWHGFITITLPLLAGSVMSGMLLAFALSFDEVIVSTFTAGSETTLPLWIFGAIRLGQHMPEVNVVVFAVIAITILPIIAGQKLAASASREH</sequence>
<keyword evidence="7 8" id="KW-0472">Membrane</keyword>
<dbReference type="InterPro" id="IPR000515">
    <property type="entry name" value="MetI-like"/>
</dbReference>
<dbReference type="RefSeq" id="WP_141377678.1">
    <property type="nucleotide sequence ID" value="NZ_BAPL01000009.1"/>
</dbReference>
<dbReference type="Gene3D" id="1.10.3720.10">
    <property type="entry name" value="MetI-like"/>
    <property type="match status" value="1"/>
</dbReference>
<keyword evidence="5 8" id="KW-0812">Transmembrane</keyword>
<dbReference type="OrthoDB" id="9809681at2"/>
<dbReference type="InterPro" id="IPR035906">
    <property type="entry name" value="MetI-like_sf"/>
</dbReference>
<feature type="transmembrane region" description="Helical" evidence="8">
    <location>
        <begin position="67"/>
        <end position="90"/>
    </location>
</feature>
<dbReference type="PANTHER" id="PTHR43848">
    <property type="entry name" value="PUTRESCINE TRANSPORT SYSTEM PERMEASE PROTEIN POTI"/>
    <property type="match status" value="1"/>
</dbReference>
<comment type="similarity">
    <text evidence="2">Belongs to the binding-protein-dependent transport system permease family. CysTW subfamily.</text>
</comment>
<dbReference type="GO" id="GO:0055085">
    <property type="term" value="P:transmembrane transport"/>
    <property type="evidence" value="ECO:0007669"/>
    <property type="project" value="InterPro"/>
</dbReference>
<protein>
    <submittedName>
        <fullName evidence="10">Spermidine/putrescine ABC transporter permease</fullName>
    </submittedName>
</protein>
<dbReference type="Pfam" id="PF00528">
    <property type="entry name" value="BPD_transp_1"/>
    <property type="match status" value="1"/>
</dbReference>
<feature type="transmembrane region" description="Helical" evidence="8">
    <location>
        <begin position="237"/>
        <end position="254"/>
    </location>
</feature>
<gene>
    <name evidence="10" type="ORF">APE01nite_22850</name>
</gene>
<accession>A0A4Y3TXM5</accession>
<dbReference type="PANTHER" id="PTHR43848:SF2">
    <property type="entry name" value="PUTRESCINE TRANSPORT SYSTEM PERMEASE PROTEIN POTI"/>
    <property type="match status" value="1"/>
</dbReference>
<dbReference type="Proteomes" id="UP000317730">
    <property type="component" value="Unassembled WGS sequence"/>
</dbReference>
<evidence type="ECO:0000256" key="3">
    <source>
        <dbReference type="ARBA" id="ARBA00022448"/>
    </source>
</evidence>
<evidence type="ECO:0000256" key="7">
    <source>
        <dbReference type="ARBA" id="ARBA00023136"/>
    </source>
</evidence>
<evidence type="ECO:0000313" key="11">
    <source>
        <dbReference type="Proteomes" id="UP000317730"/>
    </source>
</evidence>
<evidence type="ECO:0000313" key="10">
    <source>
        <dbReference type="EMBL" id="GEB86488.1"/>
    </source>
</evidence>
<keyword evidence="11" id="KW-1185">Reference proteome</keyword>
<keyword evidence="3 8" id="KW-0813">Transport</keyword>
<feature type="transmembrane region" description="Helical" evidence="8">
    <location>
        <begin position="12"/>
        <end position="36"/>
    </location>
</feature>
<proteinExistence type="inferred from homology"/>
<feature type="domain" description="ABC transmembrane type-1" evidence="9">
    <location>
        <begin position="67"/>
        <end position="253"/>
    </location>
</feature>